<dbReference type="PANTHER" id="PTHR11088">
    <property type="entry name" value="TRNA DIMETHYLALLYLTRANSFERASE"/>
    <property type="match status" value="1"/>
</dbReference>
<evidence type="ECO:0000256" key="4">
    <source>
        <dbReference type="ARBA" id="ARBA00022679"/>
    </source>
</evidence>
<evidence type="ECO:0000256" key="12">
    <source>
        <dbReference type="RuleBase" id="RU003784"/>
    </source>
</evidence>
<dbReference type="InterPro" id="IPR039657">
    <property type="entry name" value="Dimethylallyltransferase"/>
</dbReference>
<feature type="binding site" evidence="10">
    <location>
        <begin position="17"/>
        <end position="22"/>
    </location>
    <ligand>
        <name>substrate</name>
    </ligand>
</feature>
<dbReference type="InterPro" id="IPR027417">
    <property type="entry name" value="P-loop_NTPase"/>
</dbReference>
<name>A0ABS9VJW3_9SPHN</name>
<sequence length="310" mass="34081">MAIRVEKPPVALIAGPTASGKSAMALKFAEQVGGVVVNADSAQLYRDLRVLSAAPGADELSRAEHRLYGVRSGDNPCSAADWAEMAQREIADVHESGRMPILVGGTGLYLRTLLQGIAPVPPIDPDIRKTVRAASLETNRARLSELDAEATAKLNAADTTRIARALEVVLSTGRTLSQWQEEREGGIGHQIDLRPIILLPPRDWLYQRCDERFSRMVDEGAVDEVRALLEQNLDPNLPVMRAIGVLEIRAWLRGGLDRNDSIAAGQQATRRYAKRQYTWFAHQPPSDWPRFHEPLDTSMAAALALLKVTD</sequence>
<organism evidence="14 15">
    <name type="scientific">Sphingomonas telluris</name>
    <dbReference type="NCBI Taxonomy" id="2907998"/>
    <lineage>
        <taxon>Bacteria</taxon>
        <taxon>Pseudomonadati</taxon>
        <taxon>Pseudomonadota</taxon>
        <taxon>Alphaproteobacteria</taxon>
        <taxon>Sphingomonadales</taxon>
        <taxon>Sphingomonadaceae</taxon>
        <taxon>Sphingomonas</taxon>
    </lineage>
</organism>
<evidence type="ECO:0000256" key="10">
    <source>
        <dbReference type="HAMAP-Rule" id="MF_00185"/>
    </source>
</evidence>
<evidence type="ECO:0000256" key="3">
    <source>
        <dbReference type="ARBA" id="ARBA00005842"/>
    </source>
</evidence>
<comment type="caution">
    <text evidence="14">The sequence shown here is derived from an EMBL/GenBank/DDBJ whole genome shotgun (WGS) entry which is preliminary data.</text>
</comment>
<feature type="binding site" evidence="10">
    <location>
        <begin position="15"/>
        <end position="22"/>
    </location>
    <ligand>
        <name>ATP</name>
        <dbReference type="ChEBI" id="CHEBI:30616"/>
    </ligand>
</feature>
<dbReference type="InterPro" id="IPR018022">
    <property type="entry name" value="IPT"/>
</dbReference>
<dbReference type="Gene3D" id="3.40.50.300">
    <property type="entry name" value="P-loop containing nucleotide triphosphate hydrolases"/>
    <property type="match status" value="1"/>
</dbReference>
<reference evidence="14 15" key="1">
    <citation type="submission" date="2022-03" db="EMBL/GenBank/DDBJ databases">
        <authorList>
            <person name="Jo J.-H."/>
            <person name="Im W.-T."/>
        </authorList>
    </citation>
    <scope>NUCLEOTIDE SEQUENCE [LARGE SCALE GENOMIC DNA]</scope>
    <source>
        <strain evidence="14 15">SM33</strain>
    </source>
</reference>
<evidence type="ECO:0000256" key="11">
    <source>
        <dbReference type="RuleBase" id="RU003783"/>
    </source>
</evidence>
<proteinExistence type="inferred from homology"/>
<dbReference type="Proteomes" id="UP001203058">
    <property type="component" value="Unassembled WGS sequence"/>
</dbReference>
<comment type="similarity">
    <text evidence="3 10 13">Belongs to the IPP transferase family.</text>
</comment>
<keyword evidence="5 10" id="KW-0819">tRNA processing</keyword>
<evidence type="ECO:0000256" key="13">
    <source>
        <dbReference type="RuleBase" id="RU003785"/>
    </source>
</evidence>
<gene>
    <name evidence="10 14" type="primary">miaA</name>
    <name evidence="14" type="ORF">LZ016_04080</name>
</gene>
<comment type="catalytic activity">
    <reaction evidence="9 10 11">
        <text>adenosine(37) in tRNA + dimethylallyl diphosphate = N(6)-dimethylallyladenosine(37) in tRNA + diphosphate</text>
        <dbReference type="Rhea" id="RHEA:26482"/>
        <dbReference type="Rhea" id="RHEA-COMP:10162"/>
        <dbReference type="Rhea" id="RHEA-COMP:10375"/>
        <dbReference type="ChEBI" id="CHEBI:33019"/>
        <dbReference type="ChEBI" id="CHEBI:57623"/>
        <dbReference type="ChEBI" id="CHEBI:74411"/>
        <dbReference type="ChEBI" id="CHEBI:74415"/>
        <dbReference type="EC" id="2.5.1.75"/>
    </reaction>
</comment>
<keyword evidence="4 10" id="KW-0808">Transferase</keyword>
<feature type="site" description="Interaction with substrate tRNA" evidence="10">
    <location>
        <position position="106"/>
    </location>
</feature>
<feature type="region of interest" description="Interaction with substrate tRNA" evidence="10">
    <location>
        <begin position="40"/>
        <end position="43"/>
    </location>
</feature>
<evidence type="ECO:0000256" key="6">
    <source>
        <dbReference type="ARBA" id="ARBA00022741"/>
    </source>
</evidence>
<keyword evidence="8 10" id="KW-0460">Magnesium</keyword>
<dbReference type="NCBIfam" id="TIGR00174">
    <property type="entry name" value="miaA"/>
    <property type="match status" value="1"/>
</dbReference>
<keyword evidence="15" id="KW-1185">Reference proteome</keyword>
<evidence type="ECO:0000313" key="14">
    <source>
        <dbReference type="EMBL" id="MCH8615283.1"/>
    </source>
</evidence>
<comment type="caution">
    <text evidence="10">Lacks conserved residue(s) required for the propagation of feature annotation.</text>
</comment>
<evidence type="ECO:0000313" key="15">
    <source>
        <dbReference type="Proteomes" id="UP001203058"/>
    </source>
</evidence>
<protein>
    <recommendedName>
        <fullName evidence="10">tRNA dimethylallyltransferase</fullName>
        <ecNumber evidence="10">2.5.1.75</ecNumber>
    </recommendedName>
    <alternativeName>
        <fullName evidence="10">Dimethylallyl diphosphate:tRNA dimethylallyltransferase</fullName>
        <shortName evidence="10">DMAPP:tRNA dimethylallyltransferase</shortName>
        <shortName evidence="10">DMATase</shortName>
    </alternativeName>
    <alternativeName>
        <fullName evidence="10">Isopentenyl-diphosphate:tRNA isopentenyltransferase</fullName>
        <shortName evidence="10">IPP transferase</shortName>
        <shortName evidence="10">IPPT</shortName>
        <shortName evidence="10">IPTase</shortName>
    </alternativeName>
</protein>
<evidence type="ECO:0000256" key="5">
    <source>
        <dbReference type="ARBA" id="ARBA00022694"/>
    </source>
</evidence>
<evidence type="ECO:0000256" key="9">
    <source>
        <dbReference type="ARBA" id="ARBA00049563"/>
    </source>
</evidence>
<dbReference type="Pfam" id="PF01715">
    <property type="entry name" value="IPPT"/>
    <property type="match status" value="1"/>
</dbReference>
<dbReference type="EMBL" id="JAKZHW010000001">
    <property type="protein sequence ID" value="MCH8615283.1"/>
    <property type="molecule type" value="Genomic_DNA"/>
</dbReference>
<keyword evidence="6 10" id="KW-0547">Nucleotide-binding</keyword>
<evidence type="ECO:0000256" key="8">
    <source>
        <dbReference type="ARBA" id="ARBA00022842"/>
    </source>
</evidence>
<feature type="site" description="Interaction with substrate tRNA" evidence="10">
    <location>
        <position position="128"/>
    </location>
</feature>
<dbReference type="Gene3D" id="1.10.20.140">
    <property type="match status" value="1"/>
</dbReference>
<comment type="function">
    <text evidence="2 10 12">Catalyzes the transfer of a dimethylallyl group onto the adenine at position 37 in tRNAs that read codons beginning with uridine, leading to the formation of N6-(dimethylallyl)adenosine (i(6)A).</text>
</comment>
<dbReference type="HAMAP" id="MF_00185">
    <property type="entry name" value="IPP_trans"/>
    <property type="match status" value="1"/>
</dbReference>
<evidence type="ECO:0000256" key="7">
    <source>
        <dbReference type="ARBA" id="ARBA00022840"/>
    </source>
</evidence>
<dbReference type="SUPFAM" id="SSF52540">
    <property type="entry name" value="P-loop containing nucleoside triphosphate hydrolases"/>
    <property type="match status" value="2"/>
</dbReference>
<dbReference type="RefSeq" id="WP_241446023.1">
    <property type="nucleotide sequence ID" value="NZ_JAKZHW010000001.1"/>
</dbReference>
<keyword evidence="7 10" id="KW-0067">ATP-binding</keyword>
<comment type="subunit">
    <text evidence="10">Monomer.</text>
</comment>
<comment type="cofactor">
    <cofactor evidence="1 10">
        <name>Mg(2+)</name>
        <dbReference type="ChEBI" id="CHEBI:18420"/>
    </cofactor>
</comment>
<evidence type="ECO:0000256" key="1">
    <source>
        <dbReference type="ARBA" id="ARBA00001946"/>
    </source>
</evidence>
<evidence type="ECO:0000256" key="2">
    <source>
        <dbReference type="ARBA" id="ARBA00003213"/>
    </source>
</evidence>
<dbReference type="EC" id="2.5.1.75" evidence="10"/>
<dbReference type="GO" id="GO:0052381">
    <property type="term" value="F:tRNA dimethylallyltransferase activity"/>
    <property type="evidence" value="ECO:0007669"/>
    <property type="project" value="UniProtKB-EC"/>
</dbReference>
<dbReference type="PANTHER" id="PTHR11088:SF60">
    <property type="entry name" value="TRNA DIMETHYLALLYLTRANSFERASE"/>
    <property type="match status" value="1"/>
</dbReference>
<accession>A0ABS9VJW3</accession>